<keyword evidence="3" id="KW-1185">Reference proteome</keyword>
<comment type="caution">
    <text evidence="2">The sequence shown here is derived from an EMBL/GenBank/DDBJ whole genome shotgun (WGS) entry which is preliminary data.</text>
</comment>
<dbReference type="Proteomes" id="UP000187209">
    <property type="component" value="Unassembled WGS sequence"/>
</dbReference>
<evidence type="ECO:0000256" key="1">
    <source>
        <dbReference type="SAM" id="Coils"/>
    </source>
</evidence>
<proteinExistence type="predicted"/>
<dbReference type="AlphaFoldDB" id="A0A1R2CVY5"/>
<keyword evidence="1" id="KW-0175">Coiled coil</keyword>
<protein>
    <submittedName>
        <fullName evidence="2">Uncharacterized protein</fullName>
    </submittedName>
</protein>
<name>A0A1R2CVY5_9CILI</name>
<accession>A0A1R2CVY5</accession>
<evidence type="ECO:0000313" key="3">
    <source>
        <dbReference type="Proteomes" id="UP000187209"/>
    </source>
</evidence>
<sequence>MSISNSRVVDFLSRAQVINSKTKALERKCSPLYMGRSEDSSPFVGKKASLSPISSQSFSSTYEDTPVPPLKKFVLSGTFTNKKTTPTPSNVQVEKNTPKPLIVKEPKDYIQESKANDKPKLISSLSSKPTKIPGISKAIESEIKDIIQKGKIKMNKMIEIFREEALKMDKKLQLLQEENLKLKQILQNPQLSQTKPIIKNVKNIIDYYAKQDPDDKLSNFLEDLCLSCRKSTDNLATYEKIDNWFGCLNIDQCNLSNFTSSICKKIQQEEKRRFKTEEDTGKIIENEENMIKELEMRVGYAETMARKGSYRFICEPNEPETPRFDRNKVLGNLSVLLEKTKDN</sequence>
<organism evidence="2 3">
    <name type="scientific">Stentor coeruleus</name>
    <dbReference type="NCBI Taxonomy" id="5963"/>
    <lineage>
        <taxon>Eukaryota</taxon>
        <taxon>Sar</taxon>
        <taxon>Alveolata</taxon>
        <taxon>Ciliophora</taxon>
        <taxon>Postciliodesmatophora</taxon>
        <taxon>Heterotrichea</taxon>
        <taxon>Heterotrichida</taxon>
        <taxon>Stentoridae</taxon>
        <taxon>Stentor</taxon>
    </lineage>
</organism>
<reference evidence="2 3" key="1">
    <citation type="submission" date="2016-11" db="EMBL/GenBank/DDBJ databases">
        <title>The macronuclear genome of Stentor coeruleus: a giant cell with tiny introns.</title>
        <authorList>
            <person name="Slabodnick M."/>
            <person name="Ruby J.G."/>
            <person name="Reiff S.B."/>
            <person name="Swart E.C."/>
            <person name="Gosai S."/>
            <person name="Prabakaran S."/>
            <person name="Witkowska E."/>
            <person name="Larue G.E."/>
            <person name="Fisher S."/>
            <person name="Freeman R.M."/>
            <person name="Gunawardena J."/>
            <person name="Chu W."/>
            <person name="Stover N.A."/>
            <person name="Gregory B.D."/>
            <person name="Nowacki M."/>
            <person name="Derisi J."/>
            <person name="Roy S.W."/>
            <person name="Marshall W.F."/>
            <person name="Sood P."/>
        </authorList>
    </citation>
    <scope>NUCLEOTIDE SEQUENCE [LARGE SCALE GENOMIC DNA]</scope>
    <source>
        <strain evidence="2">WM001</strain>
    </source>
</reference>
<dbReference type="OrthoDB" id="326458at2759"/>
<gene>
    <name evidence="2" type="ORF">SteCoe_3961</name>
</gene>
<feature type="coiled-coil region" evidence="1">
    <location>
        <begin position="158"/>
        <end position="188"/>
    </location>
</feature>
<evidence type="ECO:0000313" key="2">
    <source>
        <dbReference type="EMBL" id="OMJ93143.1"/>
    </source>
</evidence>
<dbReference type="EMBL" id="MPUH01000048">
    <property type="protein sequence ID" value="OMJ93143.1"/>
    <property type="molecule type" value="Genomic_DNA"/>
</dbReference>